<dbReference type="GO" id="GO:0016887">
    <property type="term" value="F:ATP hydrolysis activity"/>
    <property type="evidence" value="ECO:0007669"/>
    <property type="project" value="InterPro"/>
</dbReference>
<dbReference type="SMART" id="SM00382">
    <property type="entry name" value="AAA"/>
    <property type="match status" value="2"/>
</dbReference>
<evidence type="ECO:0000313" key="10">
    <source>
        <dbReference type="EMBL" id="KPU43115.1"/>
    </source>
</evidence>
<gene>
    <name evidence="10" type="primary">ykoD_3</name>
    <name evidence="10" type="ORF">OXPF_33650</name>
</gene>
<name>A0A0P8Y8Q0_9CLOT</name>
<dbReference type="Proteomes" id="UP000050326">
    <property type="component" value="Unassembled WGS sequence"/>
</dbReference>
<evidence type="ECO:0000256" key="1">
    <source>
        <dbReference type="ARBA" id="ARBA00004202"/>
    </source>
</evidence>
<reference evidence="10 11" key="1">
    <citation type="submission" date="2015-09" db="EMBL/GenBank/DDBJ databases">
        <title>Genome sequence of Oxobacter pfennigii DSM 3222.</title>
        <authorList>
            <person name="Poehlein A."/>
            <person name="Bengelsdorf F.R."/>
            <person name="Schiel-Bengelsdorf B."/>
            <person name="Duerre P."/>
            <person name="Daniel R."/>
        </authorList>
    </citation>
    <scope>NUCLEOTIDE SEQUENCE [LARGE SCALE GENOMIC DNA]</scope>
    <source>
        <strain evidence="10 11">DSM 3222</strain>
    </source>
</reference>
<dbReference type="STRING" id="36849.OXPF_33650"/>
<evidence type="ECO:0000256" key="3">
    <source>
        <dbReference type="ARBA" id="ARBA00022448"/>
    </source>
</evidence>
<dbReference type="InterPro" id="IPR027417">
    <property type="entry name" value="P-loop_NTPase"/>
</dbReference>
<dbReference type="PROSITE" id="PS50893">
    <property type="entry name" value="ABC_TRANSPORTER_2"/>
    <property type="match status" value="2"/>
</dbReference>
<dbReference type="InterPro" id="IPR003593">
    <property type="entry name" value="AAA+_ATPase"/>
</dbReference>
<protein>
    <submittedName>
        <fullName evidence="10">Putative HMP/thiamine import ATP-binding protein YkoD</fullName>
        <ecNumber evidence="10">3.6.3.-</ecNumber>
    </submittedName>
</protein>
<keyword evidence="8" id="KW-0472">Membrane</keyword>
<evidence type="ECO:0000256" key="2">
    <source>
        <dbReference type="ARBA" id="ARBA00005417"/>
    </source>
</evidence>
<dbReference type="PROSITE" id="PS00211">
    <property type="entry name" value="ABC_TRANSPORTER_1"/>
    <property type="match status" value="1"/>
</dbReference>
<comment type="similarity">
    <text evidence="2">Belongs to the ABC transporter superfamily.</text>
</comment>
<dbReference type="InterPro" id="IPR050095">
    <property type="entry name" value="ECF_ABC_transporter_ATP-bd"/>
</dbReference>
<evidence type="ECO:0000256" key="8">
    <source>
        <dbReference type="ARBA" id="ARBA00023136"/>
    </source>
</evidence>
<keyword evidence="6 10" id="KW-0067">ATP-binding</keyword>
<keyword evidence="3" id="KW-0813">Transport</keyword>
<evidence type="ECO:0000256" key="7">
    <source>
        <dbReference type="ARBA" id="ARBA00022967"/>
    </source>
</evidence>
<dbReference type="Pfam" id="PF00005">
    <property type="entry name" value="ABC_tran"/>
    <property type="match status" value="2"/>
</dbReference>
<comment type="subcellular location">
    <subcellularLocation>
        <location evidence="1">Cell membrane</location>
        <topology evidence="1">Peripheral membrane protein</topology>
    </subcellularLocation>
</comment>
<keyword evidence="7" id="KW-1278">Translocase</keyword>
<sequence length="511" mass="57031">MNKLFTAKIQKLIFPEEDEAALEDVFIEFNQGELVFLSGSPPCKSALCLALSNVIPAFVQGTLMGEVYYKGKNIFNKALPQLAGIIGLVMDDPMNQLFCATLEEDLAFAPCNLLIEPSKIKERIKNVLELVGLSGYEKRKPESLSGGEAQRAALASVLAAQPDIIILDNALTQLDSQGKKEIYEKLNILAVKENKIIIISEEKAHNYLDLCHRHIFLEKGKIIYDGFPRNEVPNFLKTRPSFIKGRSRVKSRLFDEPIISVKDLSFEYEGGDFALKGLTFNIYPGEFVALMGKNGAGKTTLTKHFIGINKPSAGNIKIKNMDTKNHTISQLSQCVGYLFQNPQMQICTDSVENEAAFALKNRKFPEGTIKERVTKLLDATGLLKYASLHPYKLSKSNMQKLALISCLINEPDILIIDEPVSFMSLEESRDIMELVWECNCKGTTVIMITHDLNLAINYSSRIMVMDDGKVGLDINSTNFLHYKKELKSLGIDISEVIKEGEIEYEAVTGVQ</sequence>
<organism evidence="10 11">
    <name type="scientific">Oxobacter pfennigii</name>
    <dbReference type="NCBI Taxonomy" id="36849"/>
    <lineage>
        <taxon>Bacteria</taxon>
        <taxon>Bacillati</taxon>
        <taxon>Bacillota</taxon>
        <taxon>Clostridia</taxon>
        <taxon>Eubacteriales</taxon>
        <taxon>Clostridiaceae</taxon>
        <taxon>Oxobacter</taxon>
    </lineage>
</organism>
<dbReference type="AlphaFoldDB" id="A0A0P8Y8Q0"/>
<evidence type="ECO:0000256" key="6">
    <source>
        <dbReference type="ARBA" id="ARBA00022840"/>
    </source>
</evidence>
<keyword evidence="4" id="KW-1003">Cell membrane</keyword>
<dbReference type="InterPro" id="IPR003439">
    <property type="entry name" value="ABC_transporter-like_ATP-bd"/>
</dbReference>
<dbReference type="GO" id="GO:0043190">
    <property type="term" value="C:ATP-binding cassette (ABC) transporter complex"/>
    <property type="evidence" value="ECO:0007669"/>
    <property type="project" value="TreeGrafter"/>
</dbReference>
<keyword evidence="5" id="KW-0547">Nucleotide-binding</keyword>
<dbReference type="Gene3D" id="3.40.50.300">
    <property type="entry name" value="P-loop containing nucleotide triphosphate hydrolases"/>
    <property type="match status" value="2"/>
</dbReference>
<evidence type="ECO:0000313" key="11">
    <source>
        <dbReference type="Proteomes" id="UP000050326"/>
    </source>
</evidence>
<dbReference type="PANTHER" id="PTHR43553">
    <property type="entry name" value="HEAVY METAL TRANSPORTER"/>
    <property type="match status" value="1"/>
</dbReference>
<dbReference type="CDD" id="cd03225">
    <property type="entry name" value="ABC_cobalt_CbiO_domain1"/>
    <property type="match status" value="2"/>
</dbReference>
<accession>A0A0P8Y8Q0</accession>
<comment type="caution">
    <text evidence="10">The sequence shown here is derived from an EMBL/GenBank/DDBJ whole genome shotgun (WGS) entry which is preliminary data.</text>
</comment>
<evidence type="ECO:0000256" key="5">
    <source>
        <dbReference type="ARBA" id="ARBA00022741"/>
    </source>
</evidence>
<dbReference type="OrthoDB" id="501320at2"/>
<keyword evidence="11" id="KW-1185">Reference proteome</keyword>
<evidence type="ECO:0000259" key="9">
    <source>
        <dbReference type="PROSITE" id="PS50893"/>
    </source>
</evidence>
<dbReference type="GO" id="GO:0005524">
    <property type="term" value="F:ATP binding"/>
    <property type="evidence" value="ECO:0007669"/>
    <property type="project" value="UniProtKB-KW"/>
</dbReference>
<evidence type="ECO:0000256" key="4">
    <source>
        <dbReference type="ARBA" id="ARBA00022475"/>
    </source>
</evidence>
<dbReference type="EC" id="3.6.3.-" evidence="10"/>
<dbReference type="PANTHER" id="PTHR43553:SF24">
    <property type="entry name" value="ENERGY-COUPLING FACTOR TRANSPORTER ATP-BINDING PROTEIN ECFA1"/>
    <property type="match status" value="1"/>
</dbReference>
<dbReference type="InterPro" id="IPR015856">
    <property type="entry name" value="ABC_transpr_CbiO/EcfA_su"/>
</dbReference>
<dbReference type="InterPro" id="IPR017871">
    <property type="entry name" value="ABC_transporter-like_CS"/>
</dbReference>
<feature type="domain" description="ABC transporter" evidence="9">
    <location>
        <begin position="259"/>
        <end position="492"/>
    </location>
</feature>
<feature type="domain" description="ABC transporter" evidence="9">
    <location>
        <begin position="7"/>
        <end position="244"/>
    </location>
</feature>
<keyword evidence="10" id="KW-0378">Hydrolase</keyword>
<proteinExistence type="inferred from homology"/>
<dbReference type="GO" id="GO:0042626">
    <property type="term" value="F:ATPase-coupled transmembrane transporter activity"/>
    <property type="evidence" value="ECO:0007669"/>
    <property type="project" value="TreeGrafter"/>
</dbReference>
<dbReference type="RefSeq" id="WP_054876358.1">
    <property type="nucleotide sequence ID" value="NZ_LKET01000043.1"/>
</dbReference>
<dbReference type="EMBL" id="LKET01000043">
    <property type="protein sequence ID" value="KPU43115.1"/>
    <property type="molecule type" value="Genomic_DNA"/>
</dbReference>
<dbReference type="SUPFAM" id="SSF52540">
    <property type="entry name" value="P-loop containing nucleoside triphosphate hydrolases"/>
    <property type="match status" value="2"/>
</dbReference>